<dbReference type="Pfam" id="PF00127">
    <property type="entry name" value="Copper-bind"/>
    <property type="match status" value="1"/>
</dbReference>
<dbReference type="Gene3D" id="2.60.40.420">
    <property type="entry name" value="Cupredoxins - blue copper proteins"/>
    <property type="match status" value="1"/>
</dbReference>
<comment type="caution">
    <text evidence="7">The sequence shown here is derived from an EMBL/GenBank/DDBJ whole genome shotgun (WGS) entry which is preliminary data.</text>
</comment>
<dbReference type="RefSeq" id="WP_204735667.1">
    <property type="nucleotide sequence ID" value="NZ_JAVDWE010000020.1"/>
</dbReference>
<dbReference type="InterPro" id="IPR021647">
    <property type="entry name" value="CusF_Ec"/>
</dbReference>
<dbReference type="InterPro" id="IPR050845">
    <property type="entry name" value="Cu-binding_ET"/>
</dbReference>
<organism evidence="7 8">
    <name type="scientific">Hydrogenophaga laconesensis</name>
    <dbReference type="NCBI Taxonomy" id="1805971"/>
    <lineage>
        <taxon>Bacteria</taxon>
        <taxon>Pseudomonadati</taxon>
        <taxon>Pseudomonadota</taxon>
        <taxon>Betaproteobacteria</taxon>
        <taxon>Burkholderiales</taxon>
        <taxon>Comamonadaceae</taxon>
        <taxon>Hydrogenophaga</taxon>
    </lineage>
</organism>
<dbReference type="Gene3D" id="2.40.50.320">
    <property type="entry name" value="Copper binding periplasmic protein CusF"/>
    <property type="match status" value="1"/>
</dbReference>
<keyword evidence="3" id="KW-0574">Periplasm</keyword>
<feature type="chain" id="PRO_5046353324" evidence="5">
    <location>
        <begin position="29"/>
        <end position="275"/>
    </location>
</feature>
<dbReference type="InterPro" id="IPR008972">
    <property type="entry name" value="Cupredoxin"/>
</dbReference>
<name>A0ABU1VIF2_9BURK</name>
<protein>
    <submittedName>
        <fullName evidence="7">Cupredoxin-like copper-binding protein/Cu/Ag efflux protein CusF</fullName>
    </submittedName>
</protein>
<feature type="domain" description="Blue (type 1) copper" evidence="6">
    <location>
        <begin position="55"/>
        <end position="160"/>
    </location>
</feature>
<dbReference type="Proteomes" id="UP001265550">
    <property type="component" value="Unassembled WGS sequence"/>
</dbReference>
<keyword evidence="8" id="KW-1185">Reference proteome</keyword>
<dbReference type="PANTHER" id="PTHR38439:SF3">
    <property type="entry name" value="COPPER-RESISTANT CUPROPROTEIN COPI"/>
    <property type="match status" value="1"/>
</dbReference>
<dbReference type="PANTHER" id="PTHR38439">
    <property type="entry name" value="AURACYANIN-B"/>
    <property type="match status" value="1"/>
</dbReference>
<evidence type="ECO:0000256" key="4">
    <source>
        <dbReference type="ARBA" id="ARBA00023008"/>
    </source>
</evidence>
<sequence length="275" mass="29237">MTFAQASFTKRSGLLFAATLLAASSATAAGIHGGGHDESPIGEAGVAGKVSRTIQVDASDSMRFTPSLVAVKKGETIRFVVTNSGKVPHEFSLGTEKELKEHYEVMKKNPGMVHEEANKISLKPGKTGEVIWRFTKGGVVDFACLHPGHYEAGMKGQISVTNKSASAISPSLAPAGPVPAQMTMVQNKSGMEQGKMGTAATPGLTDGEIRKIDKEGGKITIKHGEIMHLDMPAMTMVFTAKDKAMLDKVQVGEKIQFIVIQEAGKMVVTDIQSRK</sequence>
<keyword evidence="2" id="KW-0479">Metal-binding</keyword>
<evidence type="ECO:0000256" key="3">
    <source>
        <dbReference type="ARBA" id="ARBA00022764"/>
    </source>
</evidence>
<reference evidence="7 8" key="1">
    <citation type="submission" date="2023-07" db="EMBL/GenBank/DDBJ databases">
        <title>Sorghum-associated microbial communities from plants grown in Nebraska, USA.</title>
        <authorList>
            <person name="Schachtman D."/>
        </authorList>
    </citation>
    <scope>NUCLEOTIDE SEQUENCE [LARGE SCALE GENOMIC DNA]</scope>
    <source>
        <strain evidence="7 8">BE240</strain>
    </source>
</reference>
<comment type="subcellular location">
    <subcellularLocation>
        <location evidence="1">Periplasm</location>
    </subcellularLocation>
</comment>
<feature type="signal peptide" evidence="5">
    <location>
        <begin position="1"/>
        <end position="28"/>
    </location>
</feature>
<dbReference type="InterPro" id="IPR042230">
    <property type="entry name" value="CusF_sf"/>
</dbReference>
<dbReference type="SUPFAM" id="SSF49503">
    <property type="entry name" value="Cupredoxins"/>
    <property type="match status" value="1"/>
</dbReference>
<evidence type="ECO:0000256" key="1">
    <source>
        <dbReference type="ARBA" id="ARBA00004418"/>
    </source>
</evidence>
<dbReference type="Pfam" id="PF11604">
    <property type="entry name" value="CusF_Ec"/>
    <property type="match status" value="1"/>
</dbReference>
<keyword evidence="4" id="KW-0186">Copper</keyword>
<evidence type="ECO:0000313" key="7">
    <source>
        <dbReference type="EMBL" id="MDR7097207.1"/>
    </source>
</evidence>
<evidence type="ECO:0000256" key="2">
    <source>
        <dbReference type="ARBA" id="ARBA00022723"/>
    </source>
</evidence>
<evidence type="ECO:0000256" key="5">
    <source>
        <dbReference type="SAM" id="SignalP"/>
    </source>
</evidence>
<gene>
    <name evidence="7" type="ORF">J2X09_004981</name>
</gene>
<dbReference type="EMBL" id="JAVDWE010000020">
    <property type="protein sequence ID" value="MDR7097207.1"/>
    <property type="molecule type" value="Genomic_DNA"/>
</dbReference>
<dbReference type="InterPro" id="IPR000923">
    <property type="entry name" value="BlueCu_1"/>
</dbReference>
<keyword evidence="5" id="KW-0732">Signal</keyword>
<dbReference type="CDD" id="cd04211">
    <property type="entry name" value="Cupredoxin_like_2"/>
    <property type="match status" value="1"/>
</dbReference>
<accession>A0ABU1VIF2</accession>
<evidence type="ECO:0000313" key="8">
    <source>
        <dbReference type="Proteomes" id="UP001265550"/>
    </source>
</evidence>
<proteinExistence type="predicted"/>
<evidence type="ECO:0000259" key="6">
    <source>
        <dbReference type="Pfam" id="PF00127"/>
    </source>
</evidence>